<reference evidence="1 2" key="1">
    <citation type="submission" date="2023-03" db="EMBL/GenBank/DDBJ databases">
        <authorList>
            <person name="Kanak A."/>
            <person name="Audrey N."/>
            <person name="Garlena R.A."/>
            <person name="Russell D.A."/>
            <person name="Jacobs-Sera D."/>
            <person name="Hatfull G.F."/>
        </authorList>
    </citation>
    <scope>NUCLEOTIDE SEQUENCE [LARGE SCALE GENOMIC DNA]</scope>
</reference>
<evidence type="ECO:0000313" key="2">
    <source>
        <dbReference type="Proteomes" id="UP001224915"/>
    </source>
</evidence>
<protein>
    <submittedName>
        <fullName evidence="1">Uncharacterized protein</fullName>
    </submittedName>
</protein>
<organism evidence="1 2">
    <name type="scientific">Arthrobacter phage Ascela</name>
    <dbReference type="NCBI Taxonomy" id="3038360"/>
    <lineage>
        <taxon>Viruses</taxon>
        <taxon>Duplodnaviria</taxon>
        <taxon>Heunggongvirae</taxon>
        <taxon>Uroviricota</taxon>
        <taxon>Caudoviricetes</taxon>
        <taxon>Casidaviridae</taxon>
        <taxon>Yangvirus</taxon>
        <taxon>Yangvirus ascela</taxon>
    </lineage>
</organism>
<dbReference type="EMBL" id="OQ709218">
    <property type="protein sequence ID" value="WGH21584.1"/>
    <property type="molecule type" value="Genomic_DNA"/>
</dbReference>
<evidence type="ECO:0000313" key="1">
    <source>
        <dbReference type="EMBL" id="WGH21584.1"/>
    </source>
</evidence>
<keyword evidence="2" id="KW-1185">Reference proteome</keyword>
<gene>
    <name evidence="1" type="primary">61</name>
    <name evidence="1" type="ORF">SEA_ASCELA_61</name>
</gene>
<accession>A0AAF0GJC4</accession>
<dbReference type="Proteomes" id="UP001224915">
    <property type="component" value="Segment"/>
</dbReference>
<sequence length="173" mass="18873">MAAHVEYSNFSSGYAWAKCSECGWKGQKHIGAGKLSNDQARKEADAHDAEAHAPATTYKLVGENTLTGNAWDCVTGIATRAEALELRNGWARLEADYKIEYRVEEEPEMHTFHTPATLTADELTAEIDEAFLLGAEGPGFCKAHYVGLAVCQRIGNHDGEHVVKGHTGRLIAF</sequence>
<proteinExistence type="predicted"/>
<name>A0AAF0GJC4_9CAUD</name>